<gene>
    <name evidence="2" type="ORF">ECPE_LOCUS15666</name>
</gene>
<accession>A0A183B8Y1</accession>
<dbReference type="Proteomes" id="UP000272942">
    <property type="component" value="Unassembled WGS sequence"/>
</dbReference>
<reference evidence="2 3" key="2">
    <citation type="submission" date="2018-11" db="EMBL/GenBank/DDBJ databases">
        <authorList>
            <consortium name="Pathogen Informatics"/>
        </authorList>
    </citation>
    <scope>NUCLEOTIDE SEQUENCE [LARGE SCALE GENOMIC DNA]</scope>
    <source>
        <strain evidence="2 3">Egypt</strain>
    </source>
</reference>
<evidence type="ECO:0000313" key="2">
    <source>
        <dbReference type="EMBL" id="VDP92938.1"/>
    </source>
</evidence>
<protein>
    <submittedName>
        <fullName evidence="2 4">Uncharacterized protein</fullName>
    </submittedName>
</protein>
<feature type="region of interest" description="Disordered" evidence="1">
    <location>
        <begin position="77"/>
        <end position="114"/>
    </location>
</feature>
<keyword evidence="3" id="KW-1185">Reference proteome</keyword>
<sequence length="349" mass="38199">MLVTGKRGIMVSGASSQNLRRRGQLSLELRLDAIKVDPAVYENLLQPKRAFPNTELQSTPLTKSKPFTPMLPSFVEDLTTDSVPPKRGSTSPSWSVEPLPACSEEQQPEPIVTPEIPSVTTVPEKSVGCFHKLFCFFHPLRKRKSRKRRRASTVVPQPVSTSPCAVNAENINPVRHQVMPTDGAGDGPTLPKSDRLTEAKLALLDTKSVEFCQAVLNSSLPLHDAIVKYFEQSSGVLVLDCTMNSPTGTTMGRLINAGTVLCVTVVATRPDLVTRLVDACQLFQNLSPEQSQVDRSDPVCGSRLSTDLQKVLQEANIRSVLNVQDFRLSVSLDSSEVNRALEELADLVE</sequence>
<dbReference type="OrthoDB" id="6274940at2759"/>
<evidence type="ECO:0000313" key="3">
    <source>
        <dbReference type="Proteomes" id="UP000272942"/>
    </source>
</evidence>
<reference evidence="4" key="1">
    <citation type="submission" date="2016-06" db="UniProtKB">
        <authorList>
            <consortium name="WormBaseParasite"/>
        </authorList>
    </citation>
    <scope>IDENTIFICATION</scope>
</reference>
<evidence type="ECO:0000313" key="4">
    <source>
        <dbReference type="WBParaSite" id="ECPE_0001570601-mRNA-1"/>
    </source>
</evidence>
<dbReference type="AlphaFoldDB" id="A0A183B8Y1"/>
<dbReference type="EMBL" id="UZAN01061388">
    <property type="protein sequence ID" value="VDP92938.1"/>
    <property type="molecule type" value="Genomic_DNA"/>
</dbReference>
<dbReference type="WBParaSite" id="ECPE_0001570601-mRNA-1">
    <property type="protein sequence ID" value="ECPE_0001570601-mRNA-1"/>
    <property type="gene ID" value="ECPE_0001570601"/>
</dbReference>
<name>A0A183B8Y1_9TREM</name>
<evidence type="ECO:0000256" key="1">
    <source>
        <dbReference type="SAM" id="MobiDB-lite"/>
    </source>
</evidence>
<organism evidence="4">
    <name type="scientific">Echinostoma caproni</name>
    <dbReference type="NCBI Taxonomy" id="27848"/>
    <lineage>
        <taxon>Eukaryota</taxon>
        <taxon>Metazoa</taxon>
        <taxon>Spiralia</taxon>
        <taxon>Lophotrochozoa</taxon>
        <taxon>Platyhelminthes</taxon>
        <taxon>Trematoda</taxon>
        <taxon>Digenea</taxon>
        <taxon>Plagiorchiida</taxon>
        <taxon>Echinostomata</taxon>
        <taxon>Echinostomatoidea</taxon>
        <taxon>Echinostomatidae</taxon>
        <taxon>Echinostoma</taxon>
    </lineage>
</organism>
<proteinExistence type="predicted"/>